<dbReference type="InterPro" id="IPR008441">
    <property type="entry name" value="AfumC-like_glycosyl_Trfase"/>
</dbReference>
<dbReference type="SUPFAM" id="SSF53448">
    <property type="entry name" value="Nucleotide-diphospho-sugar transferases"/>
    <property type="match status" value="1"/>
</dbReference>
<evidence type="ECO:0000313" key="1">
    <source>
        <dbReference type="EMBL" id="RHL18557.1"/>
    </source>
</evidence>
<sequence length="299" mass="35180">MKKQTKIKKFFKRIEGFFVRIKQRYIVHHLLKTGGQEIIAQYRQHTNKTCEPINTESPIWVCWWQGEKAMPDIAKACFNSIKIHACNHPVILITKENYTNYVELPDYIITKVNQGEITLTHFSDILRMALLSKYGGIWLDSTVLLPFKNLDSIINPTKEFWSCHHLPIYHNISRGGWTGFFLACGKNNLLPSFIYDFFLSYWKRHNKLIDYLLIDYTFAIARKYIPAIHQMIELVPITVMGPLGKCLNDEYSEEEWNDFCKNYDFHKLTYKIQLQKVTPEGKKTFYGHILEEFLGIPSL</sequence>
<dbReference type="AlphaFoldDB" id="A0A415JCA8"/>
<reference evidence="1 2" key="1">
    <citation type="submission" date="2018-08" db="EMBL/GenBank/DDBJ databases">
        <title>A genome reference for cultivated species of the human gut microbiota.</title>
        <authorList>
            <person name="Zou Y."/>
            <person name="Xue W."/>
            <person name="Luo G."/>
        </authorList>
    </citation>
    <scope>NUCLEOTIDE SEQUENCE [LARGE SCALE GENOMIC DNA]</scope>
    <source>
        <strain evidence="1 2">AF39-11</strain>
    </source>
</reference>
<evidence type="ECO:0000313" key="2">
    <source>
        <dbReference type="Proteomes" id="UP000284916"/>
    </source>
</evidence>
<gene>
    <name evidence="1" type="ORF">DW035_01550</name>
</gene>
<dbReference type="Proteomes" id="UP000284916">
    <property type="component" value="Unassembled WGS sequence"/>
</dbReference>
<dbReference type="EMBL" id="QROI01000002">
    <property type="protein sequence ID" value="RHL18557.1"/>
    <property type="molecule type" value="Genomic_DNA"/>
</dbReference>
<dbReference type="Gene3D" id="3.90.550.20">
    <property type="match status" value="1"/>
</dbReference>
<dbReference type="Pfam" id="PF05704">
    <property type="entry name" value="Caps_synth"/>
    <property type="match status" value="1"/>
</dbReference>
<dbReference type="InterPro" id="IPR029044">
    <property type="entry name" value="Nucleotide-diphossugar_trans"/>
</dbReference>
<accession>A0A415JCA8</accession>
<dbReference type="GO" id="GO:0016757">
    <property type="term" value="F:glycosyltransferase activity"/>
    <property type="evidence" value="ECO:0007669"/>
    <property type="project" value="InterPro"/>
</dbReference>
<organism evidence="1 2">
    <name type="scientific">Phocaeicola plebeius</name>
    <dbReference type="NCBI Taxonomy" id="310297"/>
    <lineage>
        <taxon>Bacteria</taxon>
        <taxon>Pseudomonadati</taxon>
        <taxon>Bacteroidota</taxon>
        <taxon>Bacteroidia</taxon>
        <taxon>Bacteroidales</taxon>
        <taxon>Bacteroidaceae</taxon>
        <taxon>Phocaeicola</taxon>
    </lineage>
</organism>
<dbReference type="RefSeq" id="WP_118441034.1">
    <property type="nucleotide sequence ID" value="NZ_QROD01000002.1"/>
</dbReference>
<name>A0A415JCA8_9BACT</name>
<protein>
    <submittedName>
        <fullName evidence="1">Capsular biosynthesis protein</fullName>
    </submittedName>
</protein>
<comment type="caution">
    <text evidence="1">The sequence shown here is derived from an EMBL/GenBank/DDBJ whole genome shotgun (WGS) entry which is preliminary data.</text>
</comment>
<proteinExistence type="predicted"/>